<feature type="domain" description="Alginate lyase 2" evidence="2">
    <location>
        <begin position="40"/>
        <end position="238"/>
    </location>
</feature>
<dbReference type="Pfam" id="PF08787">
    <property type="entry name" value="Alginate_lyase2"/>
    <property type="match status" value="1"/>
</dbReference>
<reference evidence="3 4" key="1">
    <citation type="submission" date="2020-08" db="EMBL/GenBank/DDBJ databases">
        <title>Genomic Encyclopedia of Type Strains, Phase IV (KMG-IV): sequencing the most valuable type-strain genomes for metagenomic binning, comparative biology and taxonomic classification.</title>
        <authorList>
            <person name="Goeker M."/>
        </authorList>
    </citation>
    <scope>NUCLEOTIDE SEQUENCE [LARGE SCALE GENOMIC DNA]</scope>
    <source>
        <strain evidence="3 4">DSM 103725</strain>
    </source>
</reference>
<gene>
    <name evidence="3" type="ORF">HNQ40_000195</name>
</gene>
<dbReference type="Proteomes" id="UP000541810">
    <property type="component" value="Unassembled WGS sequence"/>
</dbReference>
<name>A0A7X0H393_9BACT</name>
<dbReference type="AlphaFoldDB" id="A0A7X0H393"/>
<evidence type="ECO:0000259" key="2">
    <source>
        <dbReference type="Pfam" id="PF08787"/>
    </source>
</evidence>
<dbReference type="InterPro" id="IPR014895">
    <property type="entry name" value="Alginate_lyase_2"/>
</dbReference>
<dbReference type="Gene3D" id="2.60.120.200">
    <property type="match status" value="1"/>
</dbReference>
<keyword evidence="1" id="KW-0732">Signal</keyword>
<evidence type="ECO:0000313" key="3">
    <source>
        <dbReference type="EMBL" id="MBB6428389.1"/>
    </source>
</evidence>
<dbReference type="EMBL" id="JACHGY010000001">
    <property type="protein sequence ID" value="MBB6428389.1"/>
    <property type="molecule type" value="Genomic_DNA"/>
</dbReference>
<dbReference type="InterPro" id="IPR013320">
    <property type="entry name" value="ConA-like_dom_sf"/>
</dbReference>
<keyword evidence="4" id="KW-1185">Reference proteome</keyword>
<organism evidence="3 4">
    <name type="scientific">Algisphaera agarilytica</name>
    <dbReference type="NCBI Taxonomy" id="1385975"/>
    <lineage>
        <taxon>Bacteria</taxon>
        <taxon>Pseudomonadati</taxon>
        <taxon>Planctomycetota</taxon>
        <taxon>Phycisphaerae</taxon>
        <taxon>Phycisphaerales</taxon>
        <taxon>Phycisphaeraceae</taxon>
        <taxon>Algisphaera</taxon>
    </lineage>
</organism>
<feature type="chain" id="PRO_5031020852" description="Alginate lyase 2 domain-containing protein" evidence="1">
    <location>
        <begin position="25"/>
        <end position="268"/>
    </location>
</feature>
<proteinExistence type="predicted"/>
<sequence>MRLQMRLFVAVVLMVGLQPASSQAVPYDLEQFRSVLDDSKLQAPTSSPTKINQGKFRGAANEYFFLDESKRYMTFTVTGDSKRSELRQMTGDWDTATQTPQRLLARVRVHVPETPGLEQFTFLQIHDKKSGDDGLNKPLLRITRRGDYRKTQDHLWAAIRIPQDPSKPISLDNLATKNIDLGPRPDGFFDAEIVIHQGRMVVTIEGETKVDMDVNYWNGLPSYFKAGVYNQDPGTSKVEFESLVFLDTFDKPEPLAVADEAADSAEPE</sequence>
<accession>A0A7X0H393</accession>
<evidence type="ECO:0000256" key="1">
    <source>
        <dbReference type="SAM" id="SignalP"/>
    </source>
</evidence>
<dbReference type="SUPFAM" id="SSF49899">
    <property type="entry name" value="Concanavalin A-like lectins/glucanases"/>
    <property type="match status" value="1"/>
</dbReference>
<comment type="caution">
    <text evidence="3">The sequence shown here is derived from an EMBL/GenBank/DDBJ whole genome shotgun (WGS) entry which is preliminary data.</text>
</comment>
<evidence type="ECO:0000313" key="4">
    <source>
        <dbReference type="Proteomes" id="UP000541810"/>
    </source>
</evidence>
<feature type="signal peptide" evidence="1">
    <location>
        <begin position="1"/>
        <end position="24"/>
    </location>
</feature>
<protein>
    <recommendedName>
        <fullName evidence="2">Alginate lyase 2 domain-containing protein</fullName>
    </recommendedName>
</protein>